<organism evidence="3 4">
    <name type="scientific">Polyplosphaeria fusca</name>
    <dbReference type="NCBI Taxonomy" id="682080"/>
    <lineage>
        <taxon>Eukaryota</taxon>
        <taxon>Fungi</taxon>
        <taxon>Dikarya</taxon>
        <taxon>Ascomycota</taxon>
        <taxon>Pezizomycotina</taxon>
        <taxon>Dothideomycetes</taxon>
        <taxon>Pleosporomycetidae</taxon>
        <taxon>Pleosporales</taxon>
        <taxon>Tetraplosphaeriaceae</taxon>
        <taxon>Polyplosphaeria</taxon>
    </lineage>
</organism>
<feature type="region of interest" description="Disordered" evidence="1">
    <location>
        <begin position="646"/>
        <end position="667"/>
    </location>
</feature>
<evidence type="ECO:0008006" key="5">
    <source>
        <dbReference type="Google" id="ProtNLM"/>
    </source>
</evidence>
<keyword evidence="4" id="KW-1185">Reference proteome</keyword>
<evidence type="ECO:0000256" key="2">
    <source>
        <dbReference type="SAM" id="Phobius"/>
    </source>
</evidence>
<evidence type="ECO:0000313" key="3">
    <source>
        <dbReference type="EMBL" id="KAF2739218.1"/>
    </source>
</evidence>
<name>A0A9P4R4L2_9PLEO</name>
<keyword evidence="2" id="KW-1133">Transmembrane helix</keyword>
<accession>A0A9P4R4L2</accession>
<feature type="region of interest" description="Disordered" evidence="1">
    <location>
        <begin position="259"/>
        <end position="294"/>
    </location>
</feature>
<dbReference type="OrthoDB" id="10259622at2759"/>
<protein>
    <recommendedName>
        <fullName evidence="5">Glycoprotease family protein</fullName>
    </recommendedName>
</protein>
<feature type="transmembrane region" description="Helical" evidence="2">
    <location>
        <begin position="617"/>
        <end position="641"/>
    </location>
</feature>
<feature type="region of interest" description="Disordered" evidence="1">
    <location>
        <begin position="400"/>
        <end position="457"/>
    </location>
</feature>
<gene>
    <name evidence="3" type="ORF">EJ04DRAFT_484747</name>
</gene>
<dbReference type="AlphaFoldDB" id="A0A9P4R4L2"/>
<proteinExistence type="predicted"/>
<reference evidence="3" key="1">
    <citation type="journal article" date="2020" name="Stud. Mycol.">
        <title>101 Dothideomycetes genomes: a test case for predicting lifestyles and emergence of pathogens.</title>
        <authorList>
            <person name="Haridas S."/>
            <person name="Albert R."/>
            <person name="Binder M."/>
            <person name="Bloem J."/>
            <person name="Labutti K."/>
            <person name="Salamov A."/>
            <person name="Andreopoulos B."/>
            <person name="Baker S."/>
            <person name="Barry K."/>
            <person name="Bills G."/>
            <person name="Bluhm B."/>
            <person name="Cannon C."/>
            <person name="Castanera R."/>
            <person name="Culley D."/>
            <person name="Daum C."/>
            <person name="Ezra D."/>
            <person name="Gonzalez J."/>
            <person name="Henrissat B."/>
            <person name="Kuo A."/>
            <person name="Liang C."/>
            <person name="Lipzen A."/>
            <person name="Lutzoni F."/>
            <person name="Magnuson J."/>
            <person name="Mondo S."/>
            <person name="Nolan M."/>
            <person name="Ohm R."/>
            <person name="Pangilinan J."/>
            <person name="Park H.-J."/>
            <person name="Ramirez L."/>
            <person name="Alfaro M."/>
            <person name="Sun H."/>
            <person name="Tritt A."/>
            <person name="Yoshinaga Y."/>
            <person name="Zwiers L.-H."/>
            <person name="Turgeon B."/>
            <person name="Goodwin S."/>
            <person name="Spatafora J."/>
            <person name="Crous P."/>
            <person name="Grigoriev I."/>
        </authorList>
    </citation>
    <scope>NUCLEOTIDE SEQUENCE</scope>
    <source>
        <strain evidence="3">CBS 125425</strain>
    </source>
</reference>
<keyword evidence="2" id="KW-0812">Transmembrane</keyword>
<feature type="region of interest" description="Disordered" evidence="1">
    <location>
        <begin position="728"/>
        <end position="749"/>
    </location>
</feature>
<feature type="region of interest" description="Disordered" evidence="1">
    <location>
        <begin position="122"/>
        <end position="174"/>
    </location>
</feature>
<feature type="compositionally biased region" description="Polar residues" evidence="1">
    <location>
        <begin position="406"/>
        <end position="415"/>
    </location>
</feature>
<feature type="compositionally biased region" description="Polar residues" evidence="1">
    <location>
        <begin position="439"/>
        <end position="457"/>
    </location>
</feature>
<feature type="compositionally biased region" description="Polar residues" evidence="1">
    <location>
        <begin position="260"/>
        <end position="282"/>
    </location>
</feature>
<dbReference type="Proteomes" id="UP000799444">
    <property type="component" value="Unassembled WGS sequence"/>
</dbReference>
<evidence type="ECO:0000256" key="1">
    <source>
        <dbReference type="SAM" id="MobiDB-lite"/>
    </source>
</evidence>
<keyword evidence="2" id="KW-0472">Membrane</keyword>
<dbReference type="EMBL" id="ML996105">
    <property type="protein sequence ID" value="KAF2739218.1"/>
    <property type="molecule type" value="Genomic_DNA"/>
</dbReference>
<feature type="region of interest" description="Disordered" evidence="1">
    <location>
        <begin position="308"/>
        <end position="328"/>
    </location>
</feature>
<sequence length="1027" mass="112048">MHQNSGAGDQYVPVYFNGAYTLPQTTYREESLVTDAQIAARKAMGRRSSRSYAVRVARARSRKKETFSRPAKPGITLDTSFARHRGNVPRQLYPQDNDFRINGASKKHTWFGLGRANTKVKGLGITKGTPQPDRQGTEPAPPAITTYKDPKTADSLTPGTKPWLEISPSDRPIPIGISVPSDSIADFSPYQSTRQRSESDATLVTPSIIITPAEAMKSVWSPDTESDYTPARSSSIYSRATFNFHSTVSDAPPVPALPSNLFNPAGNANSNTTHNVNASASHARNDTLDSAGTAFEEDDEIKRKDRVMSSSTLFEDDETPLRDEPNLSLDTTASSITRGSHGWWNVITTPFEFSRANSVWTQNGRNAERTPDVPVIPQKSPSVHGNSPLVTIVHAAEVHAAASESGSIDQTSTKSPPMDRRQDMANIETQPKQRDTPDQTRQAPSSMDRNVSSPLSAMSASPVIGTAAMGTVLMPRQVSEDSRPININIELQDRRPPVNLTDVRANSPSIVATAQTSSPHPQHVNVNLPPSRGNNTRGFPLRFDPPPTVAQKTSHFSYDADTRASSPTSTVLKDSKDPKKLKKRNKVKNLMEMLPFLRKNEKGKTQDKKKKSRSRRWCCICCCCLIFLILLAVVIPVTVVLTRRHNNGPKAQDPPSEAPPSQWLNLTGYPPIPTGVSTIAQPEAVEEESGCIQPATSWSCALPKEQQQSISPNKPDQPNFKLEITFQNGTVSDPSKTRPAKRAPNPVSAGSLIRSRFLNLRAAPSASPAPPSLDDMKFLGETTDGVSSPFEGEETPFFFSLQDTSTATTSRLVRRAGDDSNNLTSVIPPPTLNSDGTAAPANLYPLSINQPLRLFNRGKADEHYGFYTYFDRSIFLKSITENATRGGNPADIDGGSPFDAATLRCTWAQTRFLVQIWTNSQTTKPLLNGAGSNSSANTFKRPGSFPYPVTVTIDRHGGTATSKMAYCYDMEKDGSIKNDNSKRFFLLEDRSFGGNLVNPSRGPVQNVSGPIDGGSGGCHCQWQNWLA</sequence>
<feature type="region of interest" description="Disordered" evidence="1">
    <location>
        <begin position="558"/>
        <end position="582"/>
    </location>
</feature>
<evidence type="ECO:0000313" key="4">
    <source>
        <dbReference type="Proteomes" id="UP000799444"/>
    </source>
</evidence>
<comment type="caution">
    <text evidence="3">The sequence shown here is derived from an EMBL/GenBank/DDBJ whole genome shotgun (WGS) entry which is preliminary data.</text>
</comment>
<feature type="region of interest" description="Disordered" evidence="1">
    <location>
        <begin position="512"/>
        <end position="537"/>
    </location>
</feature>